<sequence>MSMDADPISGASPPPGRVVAVSLSATHSFSKPNVPVIRLLAGLGVAGDAHLGETVRHRSRVAVDPSQPNLRQVHLIAVELLGMLQAAGHAVAPGALGENVTTQGIDLLALPAGSRLQLGETAVVEVTGLRNPCAQIEHFQPGLLAQVLGRDGEGRLVRKAGIMGVVLAGGPVRAGDAISVTLPPLPHRKLERV</sequence>
<dbReference type="Proteomes" id="UP001216674">
    <property type="component" value="Unassembled WGS sequence"/>
</dbReference>
<dbReference type="Gene3D" id="2.40.33.20">
    <property type="entry name" value="PK beta-barrel domain-like"/>
    <property type="match status" value="1"/>
</dbReference>
<dbReference type="SUPFAM" id="SSF50800">
    <property type="entry name" value="PK beta-barrel domain-like"/>
    <property type="match status" value="1"/>
</dbReference>
<dbReference type="Pfam" id="PF03473">
    <property type="entry name" value="MOSC"/>
    <property type="match status" value="1"/>
</dbReference>
<evidence type="ECO:0000313" key="3">
    <source>
        <dbReference type="Proteomes" id="UP001216674"/>
    </source>
</evidence>
<keyword evidence="3" id="KW-1185">Reference proteome</keyword>
<dbReference type="EMBL" id="JARJLM010000270">
    <property type="protein sequence ID" value="MDF3834405.1"/>
    <property type="molecule type" value="Genomic_DNA"/>
</dbReference>
<comment type="caution">
    <text evidence="2">The sequence shown here is derived from an EMBL/GenBank/DDBJ whole genome shotgun (WGS) entry which is preliminary data.</text>
</comment>
<name>A0ABT6AP53_9BURK</name>
<evidence type="ECO:0000313" key="2">
    <source>
        <dbReference type="EMBL" id="MDF3834405.1"/>
    </source>
</evidence>
<dbReference type="RefSeq" id="WP_276265489.1">
    <property type="nucleotide sequence ID" value="NZ_JARJLM010000270.1"/>
</dbReference>
<proteinExistence type="predicted"/>
<dbReference type="PROSITE" id="PS51340">
    <property type="entry name" value="MOSC"/>
    <property type="match status" value="1"/>
</dbReference>
<reference evidence="2 3" key="1">
    <citation type="submission" date="2023-03" db="EMBL/GenBank/DDBJ databases">
        <title>Draft assemblies of triclosan tolerant bacteria isolated from returned activated sludge.</title>
        <authorList>
            <person name="Van Hamelsveld S."/>
        </authorList>
    </citation>
    <scope>NUCLEOTIDE SEQUENCE [LARGE SCALE GENOMIC DNA]</scope>
    <source>
        <strain evidence="2 3">GW210010_S58</strain>
    </source>
</reference>
<dbReference type="PANTHER" id="PTHR36930">
    <property type="entry name" value="METAL-SULFUR CLUSTER BIOSYNTHESIS PROTEINS YUAD-RELATED"/>
    <property type="match status" value="1"/>
</dbReference>
<feature type="domain" description="MOSC" evidence="1">
    <location>
        <begin position="32"/>
        <end position="181"/>
    </location>
</feature>
<evidence type="ECO:0000259" key="1">
    <source>
        <dbReference type="PROSITE" id="PS51340"/>
    </source>
</evidence>
<dbReference type="InterPro" id="IPR005302">
    <property type="entry name" value="MoCF_Sase_C"/>
</dbReference>
<gene>
    <name evidence="2" type="ORF">P3W85_15790</name>
</gene>
<dbReference type="InterPro" id="IPR052716">
    <property type="entry name" value="MOSC_domain"/>
</dbReference>
<protein>
    <submittedName>
        <fullName evidence="2">MOSC domain-containing protein</fullName>
    </submittedName>
</protein>
<dbReference type="PANTHER" id="PTHR36930:SF1">
    <property type="entry name" value="MOSC DOMAIN-CONTAINING PROTEIN"/>
    <property type="match status" value="1"/>
</dbReference>
<dbReference type="InterPro" id="IPR011037">
    <property type="entry name" value="Pyrv_Knase-like_insert_dom_sf"/>
</dbReference>
<organism evidence="2 3">
    <name type="scientific">Cupriavidus basilensis</name>
    <dbReference type="NCBI Taxonomy" id="68895"/>
    <lineage>
        <taxon>Bacteria</taxon>
        <taxon>Pseudomonadati</taxon>
        <taxon>Pseudomonadota</taxon>
        <taxon>Betaproteobacteria</taxon>
        <taxon>Burkholderiales</taxon>
        <taxon>Burkholderiaceae</taxon>
        <taxon>Cupriavidus</taxon>
    </lineage>
</organism>
<accession>A0ABT6AP53</accession>